<name>A0AA96ZP25_9CAEN</name>
<proteinExistence type="evidence at transcript level"/>
<dbReference type="PRINTS" id="PR00453">
    <property type="entry name" value="VWFADOMAIN"/>
</dbReference>
<dbReference type="InterPro" id="IPR036465">
    <property type="entry name" value="vWFA_dom_sf"/>
</dbReference>
<dbReference type="CDD" id="cd01450">
    <property type="entry name" value="vWFA_subfamily_ECM"/>
    <property type="match status" value="1"/>
</dbReference>
<reference evidence="3" key="1">
    <citation type="submission" date="2023-10" db="EMBL/GenBank/DDBJ databases">
        <title>A vampire's tale: a novel family of anti-platelet proteins from the marine snail Cumia reticulata.</title>
        <authorList>
            <person name="Modica M.V."/>
            <person name="Gerdol M."/>
            <person name="Fracarossi D."/>
            <person name="Cervelli M."/>
            <person name="Reinoso Sanchez J.F."/>
            <person name="Leone S."/>
            <person name="Tartaglia G."/>
            <person name="Milanetti E."/>
            <person name="Vassalli Q.A."/>
            <person name="Ruggeri Z.M."/>
            <person name="Oliverio M."/>
        </authorList>
    </citation>
    <scope>NUCLEOTIDE SEQUENCE</scope>
</reference>
<feature type="domain" description="VWFA" evidence="2">
    <location>
        <begin position="32"/>
        <end position="210"/>
    </location>
</feature>
<dbReference type="PANTHER" id="PTHR24020:SF20">
    <property type="entry name" value="PH DOMAIN-CONTAINING PROTEIN"/>
    <property type="match status" value="1"/>
</dbReference>
<feature type="signal peptide" evidence="1">
    <location>
        <begin position="1"/>
        <end position="21"/>
    </location>
</feature>
<protein>
    <submittedName>
        <fullName evidence="3">VWACP-6</fullName>
    </submittedName>
</protein>
<dbReference type="InterPro" id="IPR002035">
    <property type="entry name" value="VWF_A"/>
</dbReference>
<dbReference type="Gene3D" id="3.40.50.410">
    <property type="entry name" value="von Willebrand factor, type A domain"/>
    <property type="match status" value="1"/>
</dbReference>
<evidence type="ECO:0000259" key="2">
    <source>
        <dbReference type="PROSITE" id="PS50234"/>
    </source>
</evidence>
<dbReference type="EMBL" id="OR651426">
    <property type="protein sequence ID" value="WNX29089.1"/>
    <property type="molecule type" value="mRNA"/>
</dbReference>
<evidence type="ECO:0000256" key="1">
    <source>
        <dbReference type="SAM" id="SignalP"/>
    </source>
</evidence>
<dbReference type="SMART" id="SM00327">
    <property type="entry name" value="VWA"/>
    <property type="match status" value="1"/>
</dbReference>
<organism evidence="3">
    <name type="scientific">Colubraria reticulata</name>
    <dbReference type="NCBI Taxonomy" id="604273"/>
    <lineage>
        <taxon>Eukaryota</taxon>
        <taxon>Metazoa</taxon>
        <taxon>Spiralia</taxon>
        <taxon>Lophotrochozoa</taxon>
        <taxon>Mollusca</taxon>
        <taxon>Gastropoda</taxon>
        <taxon>Caenogastropoda</taxon>
        <taxon>Neogastropoda</taxon>
        <taxon>Buccinoidea</taxon>
        <taxon>Buccinidae</taxon>
        <taxon>Colubraria</taxon>
    </lineage>
</organism>
<dbReference type="Pfam" id="PF00092">
    <property type="entry name" value="VWA"/>
    <property type="match status" value="1"/>
</dbReference>
<dbReference type="PROSITE" id="PS50234">
    <property type="entry name" value="VWFA"/>
    <property type="match status" value="1"/>
</dbReference>
<evidence type="ECO:0000313" key="3">
    <source>
        <dbReference type="EMBL" id="WNX29089.1"/>
    </source>
</evidence>
<accession>A0AA96ZP25</accession>
<feature type="chain" id="PRO_5041741574" evidence="1">
    <location>
        <begin position="22"/>
        <end position="221"/>
    </location>
</feature>
<dbReference type="InterPro" id="IPR050525">
    <property type="entry name" value="ECM_Assembly_Org"/>
</dbReference>
<sequence>MLQVSFLILLVILCGYAPAPAFSYLHCSRPADVIFLLDSSKSIGEDEFKKQLSFVQQVVEYFDVSRGNIRVGLILYTDVAVAEFNLARYSSKEFVKDAVGRIFYVGGDGRNSHLAIKKADEHMFQYHWVHNYGLHMIVYITTGKATDHEEAVKEAQEAKKGSMIFTLGVGSQVDMKKLGQLATQDSNQFVFNASSFDDLLLQKYTVARQICSGGEDRQRKR</sequence>
<keyword evidence="1" id="KW-0732">Signal</keyword>
<dbReference type="SUPFAM" id="SSF53300">
    <property type="entry name" value="vWA-like"/>
    <property type="match status" value="1"/>
</dbReference>
<dbReference type="PANTHER" id="PTHR24020">
    <property type="entry name" value="COLLAGEN ALPHA"/>
    <property type="match status" value="1"/>
</dbReference>
<dbReference type="AlphaFoldDB" id="A0AA96ZP25"/>